<keyword evidence="1" id="KW-0479">Metal-binding</keyword>
<dbReference type="InterPro" id="IPR017969">
    <property type="entry name" value="Heavy-metal-associated_CS"/>
</dbReference>
<keyword evidence="4" id="KW-1185">Reference proteome</keyword>
<dbReference type="PROSITE" id="PS01047">
    <property type="entry name" value="HMA_1"/>
    <property type="match status" value="1"/>
</dbReference>
<dbReference type="Proteomes" id="UP000238220">
    <property type="component" value="Unassembled WGS sequence"/>
</dbReference>
<organism evidence="3 4">
    <name type="scientific">Solimonas fluminis</name>
    <dbReference type="NCBI Taxonomy" id="2086571"/>
    <lineage>
        <taxon>Bacteria</taxon>
        <taxon>Pseudomonadati</taxon>
        <taxon>Pseudomonadota</taxon>
        <taxon>Gammaproteobacteria</taxon>
        <taxon>Nevskiales</taxon>
        <taxon>Nevskiaceae</taxon>
        <taxon>Solimonas</taxon>
    </lineage>
</organism>
<dbReference type="OrthoDB" id="9814359at2"/>
<dbReference type="GO" id="GO:0046872">
    <property type="term" value="F:metal ion binding"/>
    <property type="evidence" value="ECO:0007669"/>
    <property type="project" value="UniProtKB-KW"/>
</dbReference>
<sequence length="63" mass="6798">MYQFHVPNMTCGHCVARVTKALQSADHRAQVQVDLASKTVSVESTESDAALRKALGDAGYPVH</sequence>
<dbReference type="Pfam" id="PF00403">
    <property type="entry name" value="HMA"/>
    <property type="match status" value="1"/>
</dbReference>
<evidence type="ECO:0000259" key="2">
    <source>
        <dbReference type="PROSITE" id="PS50846"/>
    </source>
</evidence>
<reference evidence="3 4" key="1">
    <citation type="submission" date="2018-02" db="EMBL/GenBank/DDBJ databases">
        <title>Genome sequencing of Solimonas sp. HR-BB.</title>
        <authorList>
            <person name="Lee Y."/>
            <person name="Jeon C.O."/>
        </authorList>
    </citation>
    <scope>NUCLEOTIDE SEQUENCE [LARGE SCALE GENOMIC DNA]</scope>
    <source>
        <strain evidence="3 4">HR-BB</strain>
    </source>
</reference>
<feature type="domain" description="HMA" evidence="2">
    <location>
        <begin position="1"/>
        <end position="63"/>
    </location>
</feature>
<dbReference type="SUPFAM" id="SSF55008">
    <property type="entry name" value="HMA, heavy metal-associated domain"/>
    <property type="match status" value="1"/>
</dbReference>
<dbReference type="Gene3D" id="3.30.70.100">
    <property type="match status" value="1"/>
</dbReference>
<accession>A0A2S5TCU3</accession>
<evidence type="ECO:0000313" key="4">
    <source>
        <dbReference type="Proteomes" id="UP000238220"/>
    </source>
</evidence>
<comment type="caution">
    <text evidence="3">The sequence shown here is derived from an EMBL/GenBank/DDBJ whole genome shotgun (WGS) entry which is preliminary data.</text>
</comment>
<evidence type="ECO:0000313" key="3">
    <source>
        <dbReference type="EMBL" id="PPE72819.1"/>
    </source>
</evidence>
<dbReference type="InterPro" id="IPR006121">
    <property type="entry name" value="HMA_dom"/>
</dbReference>
<evidence type="ECO:0000256" key="1">
    <source>
        <dbReference type="ARBA" id="ARBA00022723"/>
    </source>
</evidence>
<protein>
    <submittedName>
        <fullName evidence="3">Heavy metal transporter</fullName>
    </submittedName>
</protein>
<dbReference type="InterPro" id="IPR036163">
    <property type="entry name" value="HMA_dom_sf"/>
</dbReference>
<dbReference type="RefSeq" id="WP_104231629.1">
    <property type="nucleotide sequence ID" value="NZ_PSNW01000010.1"/>
</dbReference>
<proteinExistence type="predicted"/>
<gene>
    <name evidence="3" type="ORF">C3942_17175</name>
</gene>
<name>A0A2S5TCU3_9GAMM</name>
<dbReference type="EMBL" id="PSNW01000010">
    <property type="protein sequence ID" value="PPE72819.1"/>
    <property type="molecule type" value="Genomic_DNA"/>
</dbReference>
<dbReference type="PROSITE" id="PS50846">
    <property type="entry name" value="HMA_2"/>
    <property type="match status" value="1"/>
</dbReference>
<dbReference type="AlphaFoldDB" id="A0A2S5TCU3"/>
<dbReference type="CDD" id="cd00371">
    <property type="entry name" value="HMA"/>
    <property type="match status" value="1"/>
</dbReference>